<evidence type="ECO:0000313" key="2">
    <source>
        <dbReference type="Proteomes" id="UP000053105"/>
    </source>
</evidence>
<proteinExistence type="predicted"/>
<reference evidence="1 2" key="1">
    <citation type="submission" date="2015-07" db="EMBL/GenBank/DDBJ databases">
        <title>The genome of Melipona quadrifasciata.</title>
        <authorList>
            <person name="Pan H."/>
            <person name="Kapheim K."/>
        </authorList>
    </citation>
    <scope>NUCLEOTIDE SEQUENCE [LARGE SCALE GENOMIC DNA]</scope>
    <source>
        <strain evidence="1">0111107301</strain>
        <tissue evidence="1">Whole body</tissue>
    </source>
</reference>
<gene>
    <name evidence="1" type="ORF">WN51_14164</name>
</gene>
<name>A0A0N0BG01_9HYME</name>
<sequence>MKITAAVKCDKLRKTECNDLNNNGKNLVIFLETDRMLFHIPDTGTQPRPQNKHSHDVDSGYGIGRAMRAMTKHQKASFIGLTNRNHCSPKERFRILRADQVKYLGIAMDQRLRWEISIDDKLLPQDDTINADKYCNQLDQLRNCLKNEIRCEGENEADLIAQKYNREREKKVKRQRKVHLFFVINQFANHGQSRIFVLHTPNQVSKLLSSGEKCVRCDKNTMKDAIKCDTIQLQRGNETKNMIKIWKDSSNSSEWIVLQIYKISTRNCELIILTTLHSVVGAETSQLYVNLACYPCTCPTIELPRED</sequence>
<accession>A0A0N0BG01</accession>
<dbReference type="AlphaFoldDB" id="A0A0N0BG01"/>
<protein>
    <submittedName>
        <fullName evidence="1">Uncharacterized protein</fullName>
    </submittedName>
</protein>
<dbReference type="EMBL" id="KQ435794">
    <property type="protein sequence ID" value="KOX74084.1"/>
    <property type="molecule type" value="Genomic_DNA"/>
</dbReference>
<organism evidence="1 2">
    <name type="scientific">Melipona quadrifasciata</name>
    <dbReference type="NCBI Taxonomy" id="166423"/>
    <lineage>
        <taxon>Eukaryota</taxon>
        <taxon>Metazoa</taxon>
        <taxon>Ecdysozoa</taxon>
        <taxon>Arthropoda</taxon>
        <taxon>Hexapoda</taxon>
        <taxon>Insecta</taxon>
        <taxon>Pterygota</taxon>
        <taxon>Neoptera</taxon>
        <taxon>Endopterygota</taxon>
        <taxon>Hymenoptera</taxon>
        <taxon>Apocrita</taxon>
        <taxon>Aculeata</taxon>
        <taxon>Apoidea</taxon>
        <taxon>Anthophila</taxon>
        <taxon>Apidae</taxon>
        <taxon>Melipona</taxon>
    </lineage>
</organism>
<keyword evidence="2" id="KW-1185">Reference proteome</keyword>
<evidence type="ECO:0000313" key="1">
    <source>
        <dbReference type="EMBL" id="KOX74084.1"/>
    </source>
</evidence>
<dbReference type="Proteomes" id="UP000053105">
    <property type="component" value="Unassembled WGS sequence"/>
</dbReference>